<keyword evidence="5 8" id="KW-0457">Lysine biosynthesis</keyword>
<dbReference type="HAMAP" id="MF_00197">
    <property type="entry name" value="DAP_epimerase"/>
    <property type="match status" value="1"/>
</dbReference>
<dbReference type="SUPFAM" id="SSF54506">
    <property type="entry name" value="Diaminopimelate epimerase-like"/>
    <property type="match status" value="1"/>
</dbReference>
<organism evidence="10 11">
    <name type="scientific">Vitreoscilla massiliensis</name>
    <dbReference type="NCBI Taxonomy" id="1689272"/>
    <lineage>
        <taxon>Bacteria</taxon>
        <taxon>Pseudomonadati</taxon>
        <taxon>Pseudomonadota</taxon>
        <taxon>Betaproteobacteria</taxon>
        <taxon>Neisseriales</taxon>
        <taxon>Neisseriaceae</taxon>
        <taxon>Vitreoscilla</taxon>
    </lineage>
</organism>
<dbReference type="Proteomes" id="UP000832011">
    <property type="component" value="Chromosome"/>
</dbReference>
<feature type="site" description="Could be important to modulate the pK values of the two catalytic cysteine residues" evidence="8">
    <location>
        <position position="215"/>
    </location>
</feature>
<feature type="site" description="Could be important to modulate the pK values of the two catalytic cysteine residues" evidence="8">
    <location>
        <position position="166"/>
    </location>
</feature>
<feature type="binding site" evidence="8">
    <location>
        <begin position="77"/>
        <end position="78"/>
    </location>
    <ligand>
        <name>substrate</name>
    </ligand>
</feature>
<evidence type="ECO:0000256" key="1">
    <source>
        <dbReference type="ARBA" id="ARBA00005196"/>
    </source>
</evidence>
<comment type="catalytic activity">
    <reaction evidence="7 8">
        <text>(2S,6S)-2,6-diaminopimelate = meso-2,6-diaminopimelate</text>
        <dbReference type="Rhea" id="RHEA:15393"/>
        <dbReference type="ChEBI" id="CHEBI:57609"/>
        <dbReference type="ChEBI" id="CHEBI:57791"/>
        <dbReference type="EC" id="5.1.1.7"/>
    </reaction>
</comment>
<feature type="binding site" evidence="8">
    <location>
        <position position="47"/>
    </location>
    <ligand>
        <name>substrate</name>
    </ligand>
</feature>
<comment type="pathway">
    <text evidence="1 8">Amino-acid biosynthesis; L-lysine biosynthesis via DAP pathway; DL-2,6-diaminopimelate from LL-2,6-diaminopimelate: step 1/1.</text>
</comment>
<dbReference type="InterPro" id="IPR018510">
    <property type="entry name" value="DAP_epimerase_AS"/>
</dbReference>
<dbReference type="PROSITE" id="PS01326">
    <property type="entry name" value="DAP_EPIMERASE"/>
    <property type="match status" value="1"/>
</dbReference>
<evidence type="ECO:0000256" key="9">
    <source>
        <dbReference type="PROSITE-ProRule" id="PRU10125"/>
    </source>
</evidence>
<feature type="active site" description="Proton donor" evidence="8">
    <location>
        <position position="76"/>
    </location>
</feature>
<keyword evidence="4 8" id="KW-0028">Amino-acid biosynthesis</keyword>
<comment type="function">
    <text evidence="8">Catalyzes the stereoinversion of LL-2,6-diaminopimelate (L,L-DAP) to meso-diaminopimelate (meso-DAP), a precursor of L-lysine and an essential component of the bacterial peptidoglycan.</text>
</comment>
<comment type="similarity">
    <text evidence="2 8">Belongs to the diaminopimelate epimerase family.</text>
</comment>
<evidence type="ECO:0000313" key="10">
    <source>
        <dbReference type="EMBL" id="UOO88616.1"/>
    </source>
</evidence>
<feature type="binding site" evidence="8">
    <location>
        <position position="164"/>
    </location>
    <ligand>
        <name>substrate</name>
    </ligand>
</feature>
<gene>
    <name evidence="8 10" type="primary">dapF</name>
    <name evidence="10" type="ORF">LVJ82_14255</name>
</gene>
<feature type="binding site" evidence="8">
    <location>
        <position position="14"/>
    </location>
    <ligand>
        <name>substrate</name>
    </ligand>
</feature>
<evidence type="ECO:0000256" key="4">
    <source>
        <dbReference type="ARBA" id="ARBA00022605"/>
    </source>
</evidence>
<comment type="subunit">
    <text evidence="8">Homodimer.</text>
</comment>
<feature type="binding site" evidence="8">
    <location>
        <begin position="215"/>
        <end position="216"/>
    </location>
    <ligand>
        <name>substrate</name>
    </ligand>
</feature>
<protein>
    <recommendedName>
        <fullName evidence="3 8">Diaminopimelate epimerase</fullName>
        <shortName evidence="8">DAP epimerase</shortName>
        <ecNumber evidence="3 8">5.1.1.7</ecNumber>
    </recommendedName>
    <alternativeName>
        <fullName evidence="8">PLP-independent amino acid racemase</fullName>
    </alternativeName>
</protein>
<evidence type="ECO:0000256" key="6">
    <source>
        <dbReference type="ARBA" id="ARBA00023235"/>
    </source>
</evidence>
<feature type="active site" evidence="9">
    <location>
        <position position="76"/>
    </location>
</feature>
<proteinExistence type="inferred from homology"/>
<dbReference type="Gene3D" id="3.10.310.10">
    <property type="entry name" value="Diaminopimelate Epimerase, Chain A, domain 1"/>
    <property type="match status" value="2"/>
</dbReference>
<dbReference type="PANTHER" id="PTHR31689">
    <property type="entry name" value="DIAMINOPIMELATE EPIMERASE, CHLOROPLASTIC"/>
    <property type="match status" value="1"/>
</dbReference>
<keyword evidence="8" id="KW-0963">Cytoplasm</keyword>
<name>A0ABY4DYL9_9NEIS</name>
<accession>A0ABY4DYL9</accession>
<reference evidence="10 11" key="1">
    <citation type="journal article" date="2022" name="Res Sq">
        <title>Evolution of multicellular longitudinally dividing oral cavity symbionts (Neisseriaceae).</title>
        <authorList>
            <person name="Nyongesa S."/>
            <person name="Weber P."/>
            <person name="Bernet E."/>
            <person name="Pullido F."/>
            <person name="Nieckarz M."/>
            <person name="Delaby M."/>
            <person name="Nieves C."/>
            <person name="Viehboeck T."/>
            <person name="Krause N."/>
            <person name="Rivera-Millot A."/>
            <person name="Nakamura A."/>
            <person name="Vischer N."/>
            <person name="VanNieuwenhze M."/>
            <person name="Brun Y."/>
            <person name="Cava F."/>
            <person name="Bulgheresi S."/>
            <person name="Veyrier F."/>
        </authorList>
    </citation>
    <scope>NUCLEOTIDE SEQUENCE [LARGE SCALE GENOMIC DNA]</scope>
    <source>
        <strain evidence="10 11">SN4</strain>
    </source>
</reference>
<dbReference type="Pfam" id="PF01678">
    <property type="entry name" value="DAP_epimerase"/>
    <property type="match status" value="2"/>
</dbReference>
<feature type="binding site" evidence="8">
    <location>
        <position position="197"/>
    </location>
    <ligand>
        <name>substrate</name>
    </ligand>
</feature>
<dbReference type="NCBIfam" id="TIGR00652">
    <property type="entry name" value="DapF"/>
    <property type="match status" value="1"/>
</dbReference>
<comment type="caution">
    <text evidence="8">Lacks conserved residue(s) required for the propagation of feature annotation.</text>
</comment>
<evidence type="ECO:0000256" key="7">
    <source>
        <dbReference type="ARBA" id="ARBA00051712"/>
    </source>
</evidence>
<evidence type="ECO:0000256" key="8">
    <source>
        <dbReference type="HAMAP-Rule" id="MF_00197"/>
    </source>
</evidence>
<keyword evidence="11" id="KW-1185">Reference proteome</keyword>
<feature type="binding site" evidence="8">
    <location>
        <position position="67"/>
    </location>
    <ligand>
        <name>substrate</name>
    </ligand>
</feature>
<evidence type="ECO:0000256" key="5">
    <source>
        <dbReference type="ARBA" id="ARBA00023154"/>
    </source>
</evidence>
<dbReference type="EC" id="5.1.1.7" evidence="3 8"/>
<keyword evidence="6 8" id="KW-0413">Isomerase</keyword>
<dbReference type="GO" id="GO:0008837">
    <property type="term" value="F:diaminopimelate epimerase activity"/>
    <property type="evidence" value="ECO:0007669"/>
    <property type="project" value="UniProtKB-EC"/>
</dbReference>
<dbReference type="RefSeq" id="WP_058358095.1">
    <property type="nucleotide sequence ID" value="NZ_CABKVG010000010.1"/>
</dbReference>
<dbReference type="EMBL" id="CP091511">
    <property type="protein sequence ID" value="UOO88616.1"/>
    <property type="molecule type" value="Genomic_DNA"/>
</dbReference>
<feature type="active site" description="Proton acceptor" evidence="8">
    <location>
        <position position="224"/>
    </location>
</feature>
<evidence type="ECO:0000256" key="2">
    <source>
        <dbReference type="ARBA" id="ARBA00010219"/>
    </source>
</evidence>
<comment type="subcellular location">
    <subcellularLocation>
        <location evidence="8">Cytoplasm</location>
    </subcellularLocation>
</comment>
<sequence length="280" mass="30467">MTTLNFTKMHGLGNDFIVINALNQPVTWTADNIKTWSDRHTGIGFDQLLLIEASDNERCDFKYRIFNADGGEVEQCGNGARCFAKYVTEHGLTDKTSVMVETMRGIIVLNILDDGRITVDMGKPHFAPEEIPFVPKNKADQEAKVHMLVVGMETIPVSLVNMGNPHAVMLVEDVKTAPVKILGEAIEKHPQFPQRVNVGFGQVLSPSEINLRVFERGVGETQACGAGACAAVVAGIRHGLLTDTVLVHLPGGDLTIHWKEGESVLMTGPAAEVYSGTLTY</sequence>
<evidence type="ECO:0000313" key="11">
    <source>
        <dbReference type="Proteomes" id="UP000832011"/>
    </source>
</evidence>
<evidence type="ECO:0000256" key="3">
    <source>
        <dbReference type="ARBA" id="ARBA00013080"/>
    </source>
</evidence>
<dbReference type="InterPro" id="IPR001653">
    <property type="entry name" value="DAP_epimerase_DapF"/>
</dbReference>
<dbReference type="PANTHER" id="PTHR31689:SF0">
    <property type="entry name" value="DIAMINOPIMELATE EPIMERASE"/>
    <property type="match status" value="1"/>
</dbReference>